<evidence type="ECO:0000313" key="5">
    <source>
        <dbReference type="Proteomes" id="UP001303407"/>
    </source>
</evidence>
<protein>
    <submittedName>
        <fullName evidence="2">GNAT family N-acetyltransferase</fullName>
        <ecNumber evidence="2">2.3.1.-</ecNumber>
    </submittedName>
</protein>
<evidence type="ECO:0000313" key="4">
    <source>
        <dbReference type="Proteomes" id="UP001302806"/>
    </source>
</evidence>
<gene>
    <name evidence="3" type="ORF">RHP49_15160</name>
    <name evidence="2" type="ORF">RHP51_06000</name>
</gene>
<dbReference type="Proteomes" id="UP001303407">
    <property type="component" value="Chromosome"/>
</dbReference>
<accession>A0ABY9XWA2</accession>
<dbReference type="InterPro" id="IPR038740">
    <property type="entry name" value="BioF2-like_GNAT_dom"/>
</dbReference>
<organism evidence="2 4">
    <name type="scientific">Thalassobellus suaedae</name>
    <dbReference type="NCBI Taxonomy" id="3074124"/>
    <lineage>
        <taxon>Bacteria</taxon>
        <taxon>Pseudomonadati</taxon>
        <taxon>Bacteroidota</taxon>
        <taxon>Flavobacteriia</taxon>
        <taxon>Flavobacteriales</taxon>
        <taxon>Flavobacteriaceae</taxon>
        <taxon>Thalassobellus</taxon>
    </lineage>
</organism>
<dbReference type="RefSeq" id="WP_415862200.1">
    <property type="nucleotide sequence ID" value="NZ_CP134536.1"/>
</dbReference>
<evidence type="ECO:0000313" key="3">
    <source>
        <dbReference type="EMBL" id="WNH12219.1"/>
    </source>
</evidence>
<dbReference type="Pfam" id="PF13480">
    <property type="entry name" value="Acetyltransf_6"/>
    <property type="match status" value="1"/>
</dbReference>
<evidence type="ECO:0000259" key="1">
    <source>
        <dbReference type="Pfam" id="PF13480"/>
    </source>
</evidence>
<dbReference type="SUPFAM" id="SSF55729">
    <property type="entry name" value="Acyl-CoA N-acyltransferases (Nat)"/>
    <property type="match status" value="1"/>
</dbReference>
<dbReference type="Proteomes" id="UP001302806">
    <property type="component" value="Chromosome"/>
</dbReference>
<dbReference type="EC" id="2.3.1.-" evidence="2"/>
<dbReference type="EMBL" id="CP134536">
    <property type="protein sequence ID" value="WNH12219.1"/>
    <property type="molecule type" value="Genomic_DNA"/>
</dbReference>
<name>A0ABY9XWA2_9FLAO</name>
<dbReference type="InterPro" id="IPR016181">
    <property type="entry name" value="Acyl_CoA_acyltransferase"/>
</dbReference>
<keyword evidence="2" id="KW-0808">Transferase</keyword>
<dbReference type="EMBL" id="CP134537">
    <property type="protein sequence ID" value="WNH10232.1"/>
    <property type="molecule type" value="Genomic_DNA"/>
</dbReference>
<proteinExistence type="predicted"/>
<sequence length="393" mass="46943">MNIKREQFLWNYIQNGEFPECYEEVTIQNKSYETKKRIKNSSKTPYVTYVSLFPKFLTPKLSNFDEYALKSVHHYNFNGAGIYINKDKNDVIDTYLNVHFNKKTGNNIKRYINRLETSFNIQYEHNFGYISQEKYNILMFRLKEMLVKRFEQKNTNNHFLKDWNENTKNIYNLINKNKASLFVIYDEQKPISISLNYHKNNTILFGNASTFDIDYIKFGLGHLNNYLRLDWCLQNNYMFLDLGTGITDHKKKWCNTFYDFDYHLFYKKNSILAILILYFEIFKIKIKNIIKSINLVDVILKRISGFNLSKKNKQNSIPQYNIEIIDALSIIDTSLEVINIHSKEYEAIRLPTYNYLYSSKENINEVSVFKIKSKSHTYLIRGKKNTIKIIFNK</sequence>
<keyword evidence="5" id="KW-1185">Reference proteome</keyword>
<evidence type="ECO:0000313" key="2">
    <source>
        <dbReference type="EMBL" id="WNH10232.1"/>
    </source>
</evidence>
<keyword evidence="2" id="KW-0012">Acyltransferase</keyword>
<dbReference type="GO" id="GO:0016746">
    <property type="term" value="F:acyltransferase activity"/>
    <property type="evidence" value="ECO:0007669"/>
    <property type="project" value="UniProtKB-KW"/>
</dbReference>
<reference evidence="4 5" key="1">
    <citation type="submission" date="2023-09" db="EMBL/GenBank/DDBJ databases">
        <title>Thalassobella suaedae gen. nov., sp. nov., a marine bacterium of the family Flavobacteriaceae isolated from a halophyte Suaeda japonica.</title>
        <authorList>
            <person name="Lee S.Y."/>
            <person name="Hwang C.Y."/>
        </authorList>
    </citation>
    <scope>NUCLEOTIDE SEQUENCE [LARGE SCALE GENOMIC DNA]</scope>
    <source>
        <strain evidence="3 5">HL-DH10</strain>
        <strain evidence="2 4">HL-DH14</strain>
    </source>
</reference>
<feature type="domain" description="BioF2-like acetyltransferase" evidence="1">
    <location>
        <begin position="103"/>
        <end position="251"/>
    </location>
</feature>